<dbReference type="GO" id="GO:0045109">
    <property type="term" value="P:intermediate filament organization"/>
    <property type="evidence" value="ECO:0007669"/>
    <property type="project" value="TreeGrafter"/>
</dbReference>
<dbReference type="InterPro" id="IPR050405">
    <property type="entry name" value="Intermediate_filament"/>
</dbReference>
<reference evidence="5" key="3">
    <citation type="submission" date="2025-09" db="UniProtKB">
        <authorList>
            <consortium name="Ensembl"/>
        </authorList>
    </citation>
    <scope>IDENTIFICATION</scope>
</reference>
<dbReference type="Ensembl" id="ENSCSET00000004390.1">
    <property type="protein sequence ID" value="ENSCSEP00000004336.1"/>
    <property type="gene ID" value="ENSCSEG00000002811.1"/>
</dbReference>
<feature type="coiled-coil region" evidence="3">
    <location>
        <begin position="106"/>
        <end position="247"/>
    </location>
</feature>
<dbReference type="SUPFAM" id="SSF64593">
    <property type="entry name" value="Intermediate filament protein, coiled coil region"/>
    <property type="match status" value="1"/>
</dbReference>
<dbReference type="STRING" id="244447.ENSCSEP00000004336"/>
<dbReference type="GO" id="GO:0005200">
    <property type="term" value="F:structural constituent of cytoskeleton"/>
    <property type="evidence" value="ECO:0007669"/>
    <property type="project" value="TreeGrafter"/>
</dbReference>
<evidence type="ECO:0000256" key="2">
    <source>
        <dbReference type="ARBA" id="ARBA00023054"/>
    </source>
</evidence>
<reference evidence="5" key="2">
    <citation type="submission" date="2025-08" db="UniProtKB">
        <authorList>
            <consortium name="Ensembl"/>
        </authorList>
    </citation>
    <scope>IDENTIFICATION</scope>
</reference>
<name>A0A3P8UUE4_CYNSE</name>
<dbReference type="OMA" id="MKEQCED"/>
<dbReference type="GO" id="GO:0005737">
    <property type="term" value="C:cytoplasm"/>
    <property type="evidence" value="ECO:0007669"/>
    <property type="project" value="TreeGrafter"/>
</dbReference>
<dbReference type="PANTHER" id="PTHR45652:SF7">
    <property type="entry name" value="VIMENTIN-LIKE"/>
    <property type="match status" value="1"/>
</dbReference>
<dbReference type="GO" id="GO:0005882">
    <property type="term" value="C:intermediate filament"/>
    <property type="evidence" value="ECO:0007669"/>
    <property type="project" value="UniProtKB-KW"/>
</dbReference>
<evidence type="ECO:0000256" key="3">
    <source>
        <dbReference type="SAM" id="Coils"/>
    </source>
</evidence>
<organism evidence="5 6">
    <name type="scientific">Cynoglossus semilaevis</name>
    <name type="common">Tongue sole</name>
    <dbReference type="NCBI Taxonomy" id="244447"/>
    <lineage>
        <taxon>Eukaryota</taxon>
        <taxon>Metazoa</taxon>
        <taxon>Chordata</taxon>
        <taxon>Craniata</taxon>
        <taxon>Vertebrata</taxon>
        <taxon>Euteleostomi</taxon>
        <taxon>Actinopterygii</taxon>
        <taxon>Neopterygii</taxon>
        <taxon>Teleostei</taxon>
        <taxon>Neoteleostei</taxon>
        <taxon>Acanthomorphata</taxon>
        <taxon>Carangaria</taxon>
        <taxon>Pleuronectiformes</taxon>
        <taxon>Pleuronectoidei</taxon>
        <taxon>Cynoglossidae</taxon>
        <taxon>Cynoglossinae</taxon>
        <taxon>Cynoglossus</taxon>
    </lineage>
</organism>
<dbReference type="Gene3D" id="1.20.5.170">
    <property type="match status" value="1"/>
</dbReference>
<keyword evidence="1" id="KW-0403">Intermediate filament</keyword>
<reference evidence="5 6" key="1">
    <citation type="journal article" date="2014" name="Nat. Genet.">
        <title>Whole-genome sequence of a flatfish provides insights into ZW sex chromosome evolution and adaptation to a benthic lifestyle.</title>
        <authorList>
            <person name="Chen S."/>
            <person name="Zhang G."/>
            <person name="Shao C."/>
            <person name="Huang Q."/>
            <person name="Liu G."/>
            <person name="Zhang P."/>
            <person name="Song W."/>
            <person name="An N."/>
            <person name="Chalopin D."/>
            <person name="Volff J.N."/>
            <person name="Hong Y."/>
            <person name="Li Q."/>
            <person name="Sha Z."/>
            <person name="Zhou H."/>
            <person name="Xie M."/>
            <person name="Yu Q."/>
            <person name="Liu Y."/>
            <person name="Xiang H."/>
            <person name="Wang N."/>
            <person name="Wu K."/>
            <person name="Yang C."/>
            <person name="Zhou Q."/>
            <person name="Liao X."/>
            <person name="Yang L."/>
            <person name="Hu Q."/>
            <person name="Zhang J."/>
            <person name="Meng L."/>
            <person name="Jin L."/>
            <person name="Tian Y."/>
            <person name="Lian J."/>
            <person name="Yang J."/>
            <person name="Miao G."/>
            <person name="Liu S."/>
            <person name="Liang Z."/>
            <person name="Yan F."/>
            <person name="Li Y."/>
            <person name="Sun B."/>
            <person name="Zhang H."/>
            <person name="Zhang J."/>
            <person name="Zhu Y."/>
            <person name="Du M."/>
            <person name="Zhao Y."/>
            <person name="Schartl M."/>
            <person name="Tang Q."/>
            <person name="Wang J."/>
        </authorList>
    </citation>
    <scope>NUCLEOTIDE SEQUENCE</scope>
</reference>
<dbReference type="GeneTree" id="ENSGT00940000174555"/>
<sequence length="265" mass="30949">MLRVSSYRRLFEDGIWGRDCDKLDFGAAKALNLEGLTRFVQERSDLASLNNRLVSLIELARCFEQENKSLECQIVELEEKFKPGPASSSRVLYAGPPAQPSLDAVVERLRQEKDEILCDSEELQKELLRLQDQYEKVAQQRIFYQQQRQDISQVQEVDTVTAECLALREQANIYEEQLANMEEQHRTIADLQQEQSELENCNAELEDEVEMKRARFQEEISELKMTLSEMQQKEVDLQAQIKEQCEDYQQLLSEKMARDLEILAY</sequence>
<evidence type="ECO:0000313" key="5">
    <source>
        <dbReference type="Ensembl" id="ENSCSEP00000004336.1"/>
    </source>
</evidence>
<proteinExistence type="predicted"/>
<accession>A0A3P8UUE4</accession>
<evidence type="ECO:0000256" key="1">
    <source>
        <dbReference type="ARBA" id="ARBA00022754"/>
    </source>
</evidence>
<dbReference type="PROSITE" id="PS51842">
    <property type="entry name" value="IF_ROD_2"/>
    <property type="match status" value="1"/>
</dbReference>
<dbReference type="AlphaFoldDB" id="A0A3P8UUE4"/>
<keyword evidence="2 3" id="KW-0175">Coiled coil</keyword>
<dbReference type="Pfam" id="PF00038">
    <property type="entry name" value="Filament"/>
    <property type="match status" value="1"/>
</dbReference>
<dbReference type="InterPro" id="IPR039008">
    <property type="entry name" value="IF_rod_dom"/>
</dbReference>
<evidence type="ECO:0000313" key="6">
    <source>
        <dbReference type="Proteomes" id="UP000265120"/>
    </source>
</evidence>
<feature type="domain" description="IF rod" evidence="4">
    <location>
        <begin position="42"/>
        <end position="265"/>
    </location>
</feature>
<evidence type="ECO:0000259" key="4">
    <source>
        <dbReference type="PROSITE" id="PS51842"/>
    </source>
</evidence>
<dbReference type="InParanoid" id="A0A3P8UUE4"/>
<dbReference type="Proteomes" id="UP000265120">
    <property type="component" value="Chromosome 15"/>
</dbReference>
<protein>
    <submittedName>
        <fullName evidence="5">Keratin, type II cytoskeletal 7-like</fullName>
    </submittedName>
</protein>
<feature type="coiled-coil region" evidence="3">
    <location>
        <begin position="46"/>
        <end position="80"/>
    </location>
</feature>
<keyword evidence="6" id="KW-1185">Reference proteome</keyword>
<dbReference type="PANTHER" id="PTHR45652">
    <property type="entry name" value="GLIAL FIBRILLARY ACIDIC PROTEIN"/>
    <property type="match status" value="1"/>
</dbReference>